<sequence length="76" mass="8802">MVSITEFTRVIARKAKGLMRKKKNGNQSPSTEPKIAVRWLTEDRAQFLDLQSKSITRASDYLLRRVCQTLSDYNIQ</sequence>
<dbReference type="OrthoDB" id="10517683at2759"/>
<evidence type="ECO:0000313" key="2">
    <source>
        <dbReference type="RefSeq" id="XP_030980315.1"/>
    </source>
</evidence>
<proteinExistence type="predicted"/>
<dbReference type="GeneID" id="41965078"/>
<organism evidence="1 2">
    <name type="scientific">Pyricularia grisea</name>
    <name type="common">Crabgrass-specific blast fungus</name>
    <name type="synonym">Magnaporthe grisea</name>
    <dbReference type="NCBI Taxonomy" id="148305"/>
    <lineage>
        <taxon>Eukaryota</taxon>
        <taxon>Fungi</taxon>
        <taxon>Dikarya</taxon>
        <taxon>Ascomycota</taxon>
        <taxon>Pezizomycotina</taxon>
        <taxon>Sordariomycetes</taxon>
        <taxon>Sordariomycetidae</taxon>
        <taxon>Magnaporthales</taxon>
        <taxon>Pyriculariaceae</taxon>
        <taxon>Pyricularia</taxon>
    </lineage>
</organism>
<reference evidence="2" key="3">
    <citation type="submission" date="2025-08" db="UniProtKB">
        <authorList>
            <consortium name="RefSeq"/>
        </authorList>
    </citation>
    <scope>IDENTIFICATION</scope>
    <source>
        <strain evidence="2">NI907</strain>
    </source>
</reference>
<keyword evidence="1" id="KW-1185">Reference proteome</keyword>
<dbReference type="Proteomes" id="UP000515153">
    <property type="component" value="Chromosome VII"/>
</dbReference>
<reference evidence="2" key="2">
    <citation type="submission" date="2019-10" db="EMBL/GenBank/DDBJ databases">
        <authorList>
            <consortium name="NCBI Genome Project"/>
        </authorList>
    </citation>
    <scope>NUCLEOTIDE SEQUENCE</scope>
    <source>
        <strain evidence="2">NI907</strain>
    </source>
</reference>
<reference evidence="1 2" key="1">
    <citation type="journal article" date="2019" name="Mol. Biol. Evol.">
        <title>Blast fungal genomes show frequent chromosomal changes, gene gains and losses, and effector gene turnover.</title>
        <authorList>
            <person name="Gomez Luciano L.B."/>
            <person name="Jason Tsai I."/>
            <person name="Chuma I."/>
            <person name="Tosa Y."/>
            <person name="Chen Y.H."/>
            <person name="Li J.Y."/>
            <person name="Li M.Y."/>
            <person name="Jade Lu M.Y."/>
            <person name="Nakayashiki H."/>
            <person name="Li W.H."/>
        </authorList>
    </citation>
    <scope>NUCLEOTIDE SEQUENCE [LARGE SCALE GENOMIC DNA]</scope>
    <source>
        <strain evidence="1 2">NI907</strain>
    </source>
</reference>
<dbReference type="RefSeq" id="XP_030980315.1">
    <property type="nucleotide sequence ID" value="XM_031130170.1"/>
</dbReference>
<name>A0A6P8AZG8_PYRGI</name>
<dbReference type="AlphaFoldDB" id="A0A6P8AZG8"/>
<dbReference type="KEGG" id="pgri:PgNI_10196"/>
<evidence type="ECO:0000313" key="1">
    <source>
        <dbReference type="Proteomes" id="UP000515153"/>
    </source>
</evidence>
<gene>
    <name evidence="2" type="ORF">PgNI_10196</name>
</gene>
<protein>
    <submittedName>
        <fullName evidence="2">Uncharacterized protein</fullName>
    </submittedName>
</protein>
<accession>A0A6P8AZG8</accession>